<proteinExistence type="predicted"/>
<reference evidence="1" key="1">
    <citation type="submission" date="2012-04" db="EMBL/GenBank/DDBJ databases">
        <title>The Genome Sequence of Loa loa.</title>
        <authorList>
            <consortium name="The Broad Institute Genome Sequencing Platform"/>
            <consortium name="Broad Institute Genome Sequencing Center for Infectious Disease"/>
            <person name="Nutman T.B."/>
            <person name="Fink D.L."/>
            <person name="Russ C."/>
            <person name="Young S."/>
            <person name="Zeng Q."/>
            <person name="Gargeya S."/>
            <person name="Alvarado L."/>
            <person name="Berlin A."/>
            <person name="Chapman S.B."/>
            <person name="Chen Z."/>
            <person name="Freedman E."/>
            <person name="Gellesch M."/>
            <person name="Goldberg J."/>
            <person name="Griggs A."/>
            <person name="Gujja S."/>
            <person name="Heilman E.R."/>
            <person name="Heiman D."/>
            <person name="Howarth C."/>
            <person name="Mehta T."/>
            <person name="Neiman D."/>
            <person name="Pearson M."/>
            <person name="Roberts A."/>
            <person name="Saif S."/>
            <person name="Shea T."/>
            <person name="Shenoy N."/>
            <person name="Sisk P."/>
            <person name="Stolte C."/>
            <person name="Sykes S."/>
            <person name="White J."/>
            <person name="Yandava C."/>
            <person name="Haas B."/>
            <person name="Henn M.R."/>
            <person name="Nusbaum C."/>
            <person name="Birren B."/>
        </authorList>
    </citation>
    <scope>NUCLEOTIDE SEQUENCE [LARGE SCALE GENOMIC DNA]</scope>
</reference>
<dbReference type="GeneID" id="9946259"/>
<dbReference type="AlphaFoldDB" id="A0A1S0TSR8"/>
<evidence type="ECO:0000313" key="1">
    <source>
        <dbReference type="EMBL" id="EFO19663.1"/>
    </source>
</evidence>
<gene>
    <name evidence="1" type="ORF">LOAG_08829</name>
</gene>
<protein>
    <submittedName>
        <fullName evidence="1">Uncharacterized protein</fullName>
    </submittedName>
</protein>
<dbReference type="KEGG" id="loa:LOAG_08829"/>
<name>A0A1S0TSR8_LOALO</name>
<dbReference type="InParanoid" id="A0A1S0TSR8"/>
<dbReference type="RefSeq" id="XP_003144407.1">
    <property type="nucleotide sequence ID" value="XM_003144359.1"/>
</dbReference>
<sequence>VVVAVLCPELFPAGFHIIRETHHMIDIAYDWSLQEMLNEYGNDLNMKAILQPKRLQMKCLQMKLLSNDTTGTLNAFHEAIFAKWPKFPHGIGWAS</sequence>
<feature type="non-terminal residue" evidence="1">
    <location>
        <position position="1"/>
    </location>
</feature>
<organism evidence="1">
    <name type="scientific">Loa loa</name>
    <name type="common">Eye worm</name>
    <name type="synonym">Filaria loa</name>
    <dbReference type="NCBI Taxonomy" id="7209"/>
    <lineage>
        <taxon>Eukaryota</taxon>
        <taxon>Metazoa</taxon>
        <taxon>Ecdysozoa</taxon>
        <taxon>Nematoda</taxon>
        <taxon>Chromadorea</taxon>
        <taxon>Rhabditida</taxon>
        <taxon>Spirurina</taxon>
        <taxon>Spiruromorpha</taxon>
        <taxon>Filarioidea</taxon>
        <taxon>Onchocercidae</taxon>
        <taxon>Loa</taxon>
    </lineage>
</organism>
<accession>A0A1S0TSR8</accession>
<dbReference type="EMBL" id="JH712072">
    <property type="protein sequence ID" value="EFO19663.1"/>
    <property type="molecule type" value="Genomic_DNA"/>
</dbReference>
<dbReference type="CTD" id="9946259"/>